<evidence type="ECO:0000256" key="1">
    <source>
        <dbReference type="SAM" id="MobiDB-lite"/>
    </source>
</evidence>
<evidence type="ECO:0000313" key="3">
    <source>
        <dbReference type="EMBL" id="CAK9198917.1"/>
    </source>
</evidence>
<keyword evidence="4" id="KW-1185">Reference proteome</keyword>
<feature type="chain" id="PRO_5047397527" evidence="2">
    <location>
        <begin position="25"/>
        <end position="308"/>
    </location>
</feature>
<evidence type="ECO:0000313" key="4">
    <source>
        <dbReference type="Proteomes" id="UP001497512"/>
    </source>
</evidence>
<name>A0ABP0TKH0_9BRYO</name>
<feature type="compositionally biased region" description="Polar residues" evidence="1">
    <location>
        <begin position="298"/>
        <end position="308"/>
    </location>
</feature>
<feature type="region of interest" description="Disordered" evidence="1">
    <location>
        <begin position="288"/>
        <end position="308"/>
    </location>
</feature>
<reference evidence="3" key="1">
    <citation type="submission" date="2024-02" db="EMBL/GenBank/DDBJ databases">
        <authorList>
            <consortium name="ELIXIR-Norway"/>
            <consortium name="Elixir Norway"/>
        </authorList>
    </citation>
    <scope>NUCLEOTIDE SEQUENCE</scope>
</reference>
<dbReference type="EMBL" id="OZ019904">
    <property type="protein sequence ID" value="CAK9198917.1"/>
    <property type="molecule type" value="Genomic_DNA"/>
</dbReference>
<gene>
    <name evidence="3" type="ORF">CSSPTR1EN2_LOCUS4676</name>
</gene>
<protein>
    <submittedName>
        <fullName evidence="3">Uncharacterized protein</fullName>
    </submittedName>
</protein>
<organism evidence="3 4">
    <name type="scientific">Sphagnum troendelagicum</name>
    <dbReference type="NCBI Taxonomy" id="128251"/>
    <lineage>
        <taxon>Eukaryota</taxon>
        <taxon>Viridiplantae</taxon>
        <taxon>Streptophyta</taxon>
        <taxon>Embryophyta</taxon>
        <taxon>Bryophyta</taxon>
        <taxon>Sphagnophytina</taxon>
        <taxon>Sphagnopsida</taxon>
        <taxon>Sphagnales</taxon>
        <taxon>Sphagnaceae</taxon>
        <taxon>Sphagnum</taxon>
    </lineage>
</organism>
<proteinExistence type="predicted"/>
<dbReference type="Proteomes" id="UP001497512">
    <property type="component" value="Chromosome 12"/>
</dbReference>
<sequence>MAMQNCSFLISVLVLILIAILALNEQPVDSHLQAAAPGILSLRLDDGASLDLHMTIPEIQVTAVLQPDPKKLEKKITTGGYILYLVHCNSDEVMGSSSVGPFPVASVNRQQYRRQASGAPLQLHSRKLLIMMQKEATASVLRKVEIAGFNHQWRPCSSSGNRFSGVTGDRERHRRREAEEIRRQHRSRKLMQQAADDVVAKDFQGCSYNMTRYDCTARRGGSAEGQAVQPGGDLETIRDIAPASVLLQGKEEDEEDQSSGRRWSPRQILEHYSLPRRRVVAMKLFSSDRMVPTGPNPVHNSNRSDVIP</sequence>
<evidence type="ECO:0000256" key="2">
    <source>
        <dbReference type="SAM" id="SignalP"/>
    </source>
</evidence>
<accession>A0ABP0TKH0</accession>
<feature type="signal peptide" evidence="2">
    <location>
        <begin position="1"/>
        <end position="24"/>
    </location>
</feature>
<keyword evidence="2" id="KW-0732">Signal</keyword>